<keyword evidence="8" id="KW-1185">Reference proteome</keyword>
<dbReference type="EMBL" id="FTMA01000001">
    <property type="protein sequence ID" value="SIQ06241.1"/>
    <property type="molecule type" value="Genomic_DNA"/>
</dbReference>
<dbReference type="Pfam" id="PF00155">
    <property type="entry name" value="Aminotran_1_2"/>
    <property type="match status" value="1"/>
</dbReference>
<dbReference type="STRING" id="228959.SAMN05421797_101540"/>
<keyword evidence="4 7" id="KW-0808">Transferase</keyword>
<dbReference type="CDD" id="cd00609">
    <property type="entry name" value="AAT_like"/>
    <property type="match status" value="1"/>
</dbReference>
<dbReference type="Gene3D" id="3.40.640.10">
    <property type="entry name" value="Type I PLP-dependent aspartate aminotransferase-like (Major domain)"/>
    <property type="match status" value="1"/>
</dbReference>
<organism evidence="7 8">
    <name type="scientific">Maribacter ulvicola</name>
    <dbReference type="NCBI Taxonomy" id="228959"/>
    <lineage>
        <taxon>Bacteria</taxon>
        <taxon>Pseudomonadati</taxon>
        <taxon>Bacteroidota</taxon>
        <taxon>Flavobacteriia</taxon>
        <taxon>Flavobacteriales</taxon>
        <taxon>Flavobacteriaceae</taxon>
        <taxon>Maribacter</taxon>
    </lineage>
</organism>
<dbReference type="GO" id="GO:0005737">
    <property type="term" value="C:cytoplasm"/>
    <property type="evidence" value="ECO:0007669"/>
    <property type="project" value="TreeGrafter"/>
</dbReference>
<name>A0A1N6PPK2_9FLAO</name>
<evidence type="ECO:0000256" key="5">
    <source>
        <dbReference type="ARBA" id="ARBA00022898"/>
    </source>
</evidence>
<gene>
    <name evidence="7" type="ORF">SAMN05421797_101540</name>
</gene>
<dbReference type="InterPro" id="IPR015424">
    <property type="entry name" value="PyrdxlP-dep_Trfase"/>
</dbReference>
<keyword evidence="5" id="KW-0663">Pyridoxal phosphate</keyword>
<evidence type="ECO:0000313" key="7">
    <source>
        <dbReference type="EMBL" id="SIQ06241.1"/>
    </source>
</evidence>
<evidence type="ECO:0000256" key="2">
    <source>
        <dbReference type="ARBA" id="ARBA00007441"/>
    </source>
</evidence>
<protein>
    <submittedName>
        <fullName evidence="7">Methionine aminotransferase</fullName>
    </submittedName>
</protein>
<dbReference type="Gene3D" id="3.90.1150.10">
    <property type="entry name" value="Aspartate Aminotransferase, domain 1"/>
    <property type="match status" value="1"/>
</dbReference>
<dbReference type="PANTHER" id="PTHR43807:SF20">
    <property type="entry name" value="FI04487P"/>
    <property type="match status" value="1"/>
</dbReference>
<evidence type="ECO:0000259" key="6">
    <source>
        <dbReference type="Pfam" id="PF00155"/>
    </source>
</evidence>
<accession>A0A1N6PPK2</accession>
<evidence type="ECO:0000256" key="4">
    <source>
        <dbReference type="ARBA" id="ARBA00022679"/>
    </source>
</evidence>
<proteinExistence type="inferred from homology"/>
<evidence type="ECO:0000256" key="1">
    <source>
        <dbReference type="ARBA" id="ARBA00001933"/>
    </source>
</evidence>
<dbReference type="InterPro" id="IPR004839">
    <property type="entry name" value="Aminotransferase_I/II_large"/>
</dbReference>
<dbReference type="AlphaFoldDB" id="A0A1N6PPK2"/>
<feature type="domain" description="Aminotransferase class I/classII large" evidence="6">
    <location>
        <begin position="57"/>
        <end position="405"/>
    </location>
</feature>
<dbReference type="GO" id="GO:0030170">
    <property type="term" value="F:pyridoxal phosphate binding"/>
    <property type="evidence" value="ECO:0007669"/>
    <property type="project" value="InterPro"/>
</dbReference>
<comment type="similarity">
    <text evidence="2">Belongs to the class-I pyridoxal-phosphate-dependent aminotransferase family.</text>
</comment>
<evidence type="ECO:0000256" key="3">
    <source>
        <dbReference type="ARBA" id="ARBA00022576"/>
    </source>
</evidence>
<sequence length="409" mass="46497">MELRSPTSRLGFFLTVFKIHTFTTMDHEQHLKASKLPEVKTTIFTTIGNLARKHQAIDLSQGFPNFEADKKLKSLLNSALTAGHNQYAPMQGYYGLREIISEKIASLHNHNYSPDDEITITVGATQAIFTAITAFVGKGDEVIVIKPAYDCYEPAIILNGGIPVYVQLDAPDYTINWTAFQNKITDKTKMVIINTPHNPSGTILTKWDMEQLENILKPTNIILLSDEVYEHIIFDGQVHESASRFPELANRSFVCASFGKTFHVTGWKMGYCVASAELMAEFRKVHQFAVFCVNHPVQRALASYLKNPSYYLYLNNFYQQKRDFFLEGIKSSKFKCKPAHGTYFQLLDYSNISNDEDEVMGKRLIKEYGIASIPISSFNVGNRNDFMLRFCFAKKQETLEQAIEILCKL</sequence>
<comment type="cofactor">
    <cofactor evidence="1">
        <name>pyridoxal 5'-phosphate</name>
        <dbReference type="ChEBI" id="CHEBI:597326"/>
    </cofactor>
</comment>
<dbReference type="PANTHER" id="PTHR43807">
    <property type="entry name" value="FI04487P"/>
    <property type="match status" value="1"/>
</dbReference>
<dbReference type="Proteomes" id="UP000186953">
    <property type="component" value="Unassembled WGS sequence"/>
</dbReference>
<dbReference type="InterPro" id="IPR015421">
    <property type="entry name" value="PyrdxlP-dep_Trfase_major"/>
</dbReference>
<evidence type="ECO:0000313" key="8">
    <source>
        <dbReference type="Proteomes" id="UP000186953"/>
    </source>
</evidence>
<dbReference type="SUPFAM" id="SSF53383">
    <property type="entry name" value="PLP-dependent transferases"/>
    <property type="match status" value="1"/>
</dbReference>
<dbReference type="GO" id="GO:0016212">
    <property type="term" value="F:kynurenine-oxoglutarate transaminase activity"/>
    <property type="evidence" value="ECO:0007669"/>
    <property type="project" value="TreeGrafter"/>
</dbReference>
<dbReference type="NCBIfam" id="NF006569">
    <property type="entry name" value="PRK09082.1"/>
    <property type="match status" value="1"/>
</dbReference>
<dbReference type="InterPro" id="IPR015422">
    <property type="entry name" value="PyrdxlP-dep_Trfase_small"/>
</dbReference>
<keyword evidence="3 7" id="KW-0032">Aminotransferase</keyword>
<dbReference type="InterPro" id="IPR051326">
    <property type="entry name" value="Kynurenine-oxoglutarate_AT"/>
</dbReference>
<dbReference type="RefSeq" id="WP_317042870.1">
    <property type="nucleotide sequence ID" value="NZ_FTMA01000001.1"/>
</dbReference>
<reference evidence="8" key="1">
    <citation type="submission" date="2017-01" db="EMBL/GenBank/DDBJ databases">
        <authorList>
            <person name="Varghese N."/>
            <person name="Submissions S."/>
        </authorList>
    </citation>
    <scope>NUCLEOTIDE SEQUENCE [LARGE SCALE GENOMIC DNA]</scope>
    <source>
        <strain evidence="8">DSM 15366</strain>
    </source>
</reference>
<dbReference type="FunFam" id="3.40.640.10:FF:000033">
    <property type="entry name" value="Aspartate aminotransferase"/>
    <property type="match status" value="1"/>
</dbReference>